<sequence length="148" mass="17002">MDLVGIKIGEHFQCDACKSINEGTDDLIILEAEVQPILNTITSGSRSNKICPICKAPMNGIMKYIDFPPTFVVSTSDRIIQPLSIRIESVDKDYVLKSFVAREDDKYYSVVQKFGRWFKINEFVQEIPLDYVQSIHPILLFYSQKYNL</sequence>
<dbReference type="EMBL" id="DS113229">
    <property type="protein sequence ID" value="EAY17526.1"/>
    <property type="molecule type" value="Genomic_DNA"/>
</dbReference>
<dbReference type="VEuPathDB" id="TrichDB:TVAGG3_0551920"/>
<reference evidence="1" key="1">
    <citation type="submission" date="2006-10" db="EMBL/GenBank/DDBJ databases">
        <authorList>
            <person name="Amadeo P."/>
            <person name="Zhao Q."/>
            <person name="Wortman J."/>
            <person name="Fraser-Liggett C."/>
            <person name="Carlton J."/>
        </authorList>
    </citation>
    <scope>NUCLEOTIDE SEQUENCE</scope>
    <source>
        <strain evidence="1">G3</strain>
    </source>
</reference>
<dbReference type="RefSeq" id="XP_001329661.1">
    <property type="nucleotide sequence ID" value="XM_001329626.1"/>
</dbReference>
<keyword evidence="2" id="KW-1185">Reference proteome</keyword>
<dbReference type="AlphaFoldDB" id="A2DPT0"/>
<evidence type="ECO:0008006" key="3">
    <source>
        <dbReference type="Google" id="ProtNLM"/>
    </source>
</evidence>
<gene>
    <name evidence="1" type="ORF">TVAG_453540</name>
</gene>
<dbReference type="Proteomes" id="UP000001542">
    <property type="component" value="Unassembled WGS sequence"/>
</dbReference>
<proteinExistence type="predicted"/>
<accession>A2DPT0</accession>
<evidence type="ECO:0000313" key="2">
    <source>
        <dbReference type="Proteomes" id="UP000001542"/>
    </source>
</evidence>
<evidence type="ECO:0000313" key="1">
    <source>
        <dbReference type="EMBL" id="EAY17526.1"/>
    </source>
</evidence>
<dbReference type="InParanoid" id="A2DPT0"/>
<reference evidence="1" key="2">
    <citation type="journal article" date="2007" name="Science">
        <title>Draft genome sequence of the sexually transmitted pathogen Trichomonas vaginalis.</title>
        <authorList>
            <person name="Carlton J.M."/>
            <person name="Hirt R.P."/>
            <person name="Silva J.C."/>
            <person name="Delcher A.L."/>
            <person name="Schatz M."/>
            <person name="Zhao Q."/>
            <person name="Wortman J.R."/>
            <person name="Bidwell S.L."/>
            <person name="Alsmark U.C.M."/>
            <person name="Besteiro S."/>
            <person name="Sicheritz-Ponten T."/>
            <person name="Noel C.J."/>
            <person name="Dacks J.B."/>
            <person name="Foster P.G."/>
            <person name="Simillion C."/>
            <person name="Van de Peer Y."/>
            <person name="Miranda-Saavedra D."/>
            <person name="Barton G.J."/>
            <person name="Westrop G.D."/>
            <person name="Mueller S."/>
            <person name="Dessi D."/>
            <person name="Fiori P.L."/>
            <person name="Ren Q."/>
            <person name="Paulsen I."/>
            <person name="Zhang H."/>
            <person name="Bastida-Corcuera F.D."/>
            <person name="Simoes-Barbosa A."/>
            <person name="Brown M.T."/>
            <person name="Hayes R.D."/>
            <person name="Mukherjee M."/>
            <person name="Okumura C.Y."/>
            <person name="Schneider R."/>
            <person name="Smith A.J."/>
            <person name="Vanacova S."/>
            <person name="Villalvazo M."/>
            <person name="Haas B.J."/>
            <person name="Pertea M."/>
            <person name="Feldblyum T.V."/>
            <person name="Utterback T.R."/>
            <person name="Shu C.L."/>
            <person name="Osoegawa K."/>
            <person name="de Jong P.J."/>
            <person name="Hrdy I."/>
            <person name="Horvathova L."/>
            <person name="Zubacova Z."/>
            <person name="Dolezal P."/>
            <person name="Malik S.B."/>
            <person name="Logsdon J.M. Jr."/>
            <person name="Henze K."/>
            <person name="Gupta A."/>
            <person name="Wang C.C."/>
            <person name="Dunne R.L."/>
            <person name="Upcroft J.A."/>
            <person name="Upcroft P."/>
            <person name="White O."/>
            <person name="Salzberg S.L."/>
            <person name="Tang P."/>
            <person name="Chiu C.-H."/>
            <person name="Lee Y.-S."/>
            <person name="Embley T.M."/>
            <person name="Coombs G.H."/>
            <person name="Mottram J.C."/>
            <person name="Tachezy J."/>
            <person name="Fraser-Liggett C.M."/>
            <person name="Johnson P.J."/>
        </authorList>
    </citation>
    <scope>NUCLEOTIDE SEQUENCE [LARGE SCALE GENOMIC DNA]</scope>
    <source>
        <strain evidence="1">G3</strain>
    </source>
</reference>
<dbReference type="VEuPathDB" id="TrichDB:TVAG_453540"/>
<name>A2DPT0_TRIV3</name>
<protein>
    <recommendedName>
        <fullName evidence="3">USP domain-containing protein</fullName>
    </recommendedName>
</protein>
<organism evidence="1 2">
    <name type="scientific">Trichomonas vaginalis (strain ATCC PRA-98 / G3)</name>
    <dbReference type="NCBI Taxonomy" id="412133"/>
    <lineage>
        <taxon>Eukaryota</taxon>
        <taxon>Metamonada</taxon>
        <taxon>Parabasalia</taxon>
        <taxon>Trichomonadida</taxon>
        <taxon>Trichomonadidae</taxon>
        <taxon>Trichomonas</taxon>
    </lineage>
</organism>
<dbReference type="KEGG" id="tva:75660507"/>